<reference evidence="3" key="1">
    <citation type="submission" date="2019-12" db="EMBL/GenBank/DDBJ databases">
        <title>The sialotranscriptome of the gopher-tortoise tick, Amblyomma tuberculatum.</title>
        <authorList>
            <person name="Karim S."/>
            <person name="Andersen J."/>
            <person name="Kumar D."/>
            <person name="Adamson S."/>
            <person name="Ennen J."/>
            <person name="Qualis C.P."/>
            <person name="Ribeiro J.M.C."/>
        </authorList>
    </citation>
    <scope>NUCLEOTIDE SEQUENCE</scope>
    <source>
        <strain evidence="3">Removed</strain>
        <tissue evidence="3">Salivary glands</tissue>
    </source>
</reference>
<name>A0A6M2E4A8_9ACAR</name>
<feature type="domain" description="BPTI/Kunitz inhibitor" evidence="2">
    <location>
        <begin position="77"/>
        <end position="146"/>
    </location>
</feature>
<dbReference type="EMBL" id="GIDH01001281">
    <property type="protein sequence ID" value="NOV53224.1"/>
    <property type="molecule type" value="Transcribed_RNA"/>
</dbReference>
<evidence type="ECO:0000259" key="2">
    <source>
        <dbReference type="PROSITE" id="PS50279"/>
    </source>
</evidence>
<evidence type="ECO:0000313" key="3">
    <source>
        <dbReference type="EMBL" id="NOV53224.1"/>
    </source>
</evidence>
<evidence type="ECO:0000256" key="1">
    <source>
        <dbReference type="SAM" id="SignalP"/>
    </source>
</evidence>
<accession>A0A6M2E4A8</accession>
<dbReference type="PROSITE" id="PS50279">
    <property type="entry name" value="BPTI_KUNITZ_2"/>
    <property type="match status" value="2"/>
</dbReference>
<sequence>MAFLIFFLPACAFLISVLAGPPRMGYRSESCLRPNSINGTKCGRQWRYYYNETSKKCQCSWLRGCDMTGTFDTLYECVSNCSEGQGAPFCAASPPGRCNETTPYKPRGFPYYYNITTRTCVRYAFCGRRRKNDNFFFGLKQCQKQCGGFDEESAKGTERKELAE</sequence>
<dbReference type="InterPro" id="IPR002223">
    <property type="entry name" value="Kunitz_BPTI"/>
</dbReference>
<protein>
    <submittedName>
        <fullName evidence="3">Putative serine proteinase inhibitor ku family</fullName>
    </submittedName>
</protein>
<dbReference type="SUPFAM" id="SSF57362">
    <property type="entry name" value="BPTI-like"/>
    <property type="match status" value="2"/>
</dbReference>
<feature type="domain" description="BPTI/Kunitz inhibitor" evidence="2">
    <location>
        <begin position="31"/>
        <end position="81"/>
    </location>
</feature>
<keyword evidence="1" id="KW-0732">Signal</keyword>
<dbReference type="Gene3D" id="4.10.410.10">
    <property type="entry name" value="Pancreatic trypsin inhibitor Kunitz domain"/>
    <property type="match status" value="1"/>
</dbReference>
<dbReference type="InterPro" id="IPR036880">
    <property type="entry name" value="Kunitz_BPTI_sf"/>
</dbReference>
<dbReference type="GO" id="GO:0004867">
    <property type="term" value="F:serine-type endopeptidase inhibitor activity"/>
    <property type="evidence" value="ECO:0007669"/>
    <property type="project" value="InterPro"/>
</dbReference>
<feature type="signal peptide" evidence="1">
    <location>
        <begin position="1"/>
        <end position="19"/>
    </location>
</feature>
<proteinExistence type="predicted"/>
<organism evidence="3">
    <name type="scientific">Amblyomma tuberculatum</name>
    <dbReference type="NCBI Taxonomy" id="48802"/>
    <lineage>
        <taxon>Eukaryota</taxon>
        <taxon>Metazoa</taxon>
        <taxon>Ecdysozoa</taxon>
        <taxon>Arthropoda</taxon>
        <taxon>Chelicerata</taxon>
        <taxon>Arachnida</taxon>
        <taxon>Acari</taxon>
        <taxon>Parasitiformes</taxon>
        <taxon>Ixodida</taxon>
        <taxon>Ixodoidea</taxon>
        <taxon>Ixodidae</taxon>
        <taxon>Amblyomminae</taxon>
        <taxon>Amblyomma</taxon>
    </lineage>
</organism>
<dbReference type="AlphaFoldDB" id="A0A6M2E4A8"/>
<feature type="chain" id="PRO_5026695406" evidence="1">
    <location>
        <begin position="20"/>
        <end position="164"/>
    </location>
</feature>